<feature type="non-terminal residue" evidence="7">
    <location>
        <position position="1"/>
    </location>
</feature>
<dbReference type="PANTHER" id="PTHR46706">
    <property type="entry name" value="PROTEIN QUA-1-RELATED"/>
    <property type="match status" value="1"/>
</dbReference>
<feature type="region of interest" description="Disordered" evidence="4">
    <location>
        <begin position="1"/>
        <end position="22"/>
    </location>
</feature>
<evidence type="ECO:0000256" key="1">
    <source>
        <dbReference type="ARBA" id="ARBA00004239"/>
    </source>
</evidence>
<feature type="domain" description="Hint" evidence="6">
    <location>
        <begin position="52"/>
        <end position="167"/>
    </location>
</feature>
<proteinExistence type="predicted"/>
<evidence type="ECO:0000313" key="8">
    <source>
        <dbReference type="Proteomes" id="UP000271889"/>
    </source>
</evidence>
<dbReference type="GO" id="GO:0007267">
    <property type="term" value="P:cell-cell signaling"/>
    <property type="evidence" value="ECO:0007669"/>
    <property type="project" value="InterPro"/>
</dbReference>
<dbReference type="AlphaFoldDB" id="A0A3P6S166"/>
<dbReference type="InterPro" id="IPR003587">
    <property type="entry name" value="Hint_dom_N"/>
</dbReference>
<dbReference type="SUPFAM" id="SSF51294">
    <property type="entry name" value="Hedgehog/intein (Hint) domain"/>
    <property type="match status" value="1"/>
</dbReference>
<dbReference type="SMART" id="SM00306">
    <property type="entry name" value="HintN"/>
    <property type="match status" value="1"/>
</dbReference>
<dbReference type="Proteomes" id="UP000271889">
    <property type="component" value="Unassembled WGS sequence"/>
</dbReference>
<dbReference type="SMART" id="SM00305">
    <property type="entry name" value="HintC"/>
    <property type="match status" value="1"/>
</dbReference>
<evidence type="ECO:0000313" key="7">
    <source>
        <dbReference type="EMBL" id="VDK60335.1"/>
    </source>
</evidence>
<gene>
    <name evidence="7" type="ORF">CGOC_LOCUS4968</name>
</gene>
<dbReference type="Pfam" id="PF01079">
    <property type="entry name" value="Hint"/>
    <property type="match status" value="1"/>
</dbReference>
<keyword evidence="3" id="KW-0732">Signal</keyword>
<sequence length="235" mass="25819">AKGAKNRPRASAAPAATRQQSEDQQILSFLGVAEQAADPKAMQKAIARLKRMNCFPADALVTTVTGQKRMDQLAVGDYVLVPSAGGVLKYERVEMFYHREPETRAQFVVLFTESKKRLAMTPLHLLPFGECSAMRRTLQKTDGVDRLLRASRYADSASVGDCVMTVARNGEVAVEKIVKIGRQISAGIYSPMTVDGALVVDGVLSSCFSQVESHTVQKVSEFHFHEHLSRGKNHK</sequence>
<evidence type="ECO:0000256" key="3">
    <source>
        <dbReference type="ARBA" id="ARBA00022729"/>
    </source>
</evidence>
<organism evidence="7 8">
    <name type="scientific">Cylicostephanus goldi</name>
    <name type="common">Nematode worm</name>
    <dbReference type="NCBI Taxonomy" id="71465"/>
    <lineage>
        <taxon>Eukaryota</taxon>
        <taxon>Metazoa</taxon>
        <taxon>Ecdysozoa</taxon>
        <taxon>Nematoda</taxon>
        <taxon>Chromadorea</taxon>
        <taxon>Rhabditida</taxon>
        <taxon>Rhabditina</taxon>
        <taxon>Rhabditomorpha</taxon>
        <taxon>Strongyloidea</taxon>
        <taxon>Strongylidae</taxon>
        <taxon>Cylicostephanus</taxon>
    </lineage>
</organism>
<feature type="compositionally biased region" description="Low complexity" evidence="4">
    <location>
        <begin position="9"/>
        <end position="19"/>
    </location>
</feature>
<evidence type="ECO:0000256" key="4">
    <source>
        <dbReference type="SAM" id="MobiDB-lite"/>
    </source>
</evidence>
<dbReference type="CDD" id="cd00081">
    <property type="entry name" value="Hint"/>
    <property type="match status" value="1"/>
</dbReference>
<keyword evidence="8" id="KW-1185">Reference proteome</keyword>
<dbReference type="InterPro" id="IPR036844">
    <property type="entry name" value="Hint_dom_sf"/>
</dbReference>
<dbReference type="InterPro" id="IPR003586">
    <property type="entry name" value="Hint_dom_C"/>
</dbReference>
<keyword evidence="2" id="KW-0217">Developmental protein</keyword>
<dbReference type="OrthoDB" id="5212at2759"/>
<dbReference type="InterPro" id="IPR001657">
    <property type="entry name" value="Hedgehog"/>
</dbReference>
<dbReference type="PANTHER" id="PTHR46706:SF12">
    <property type="entry name" value="PROTEIN QUA-1-RELATED"/>
    <property type="match status" value="1"/>
</dbReference>
<feature type="domain" description="Hint" evidence="5">
    <location>
        <begin position="169"/>
        <end position="213"/>
    </location>
</feature>
<dbReference type="PRINTS" id="PR00632">
    <property type="entry name" value="SONICHHOG"/>
</dbReference>
<dbReference type="EMBL" id="UYRV01014512">
    <property type="protein sequence ID" value="VDK60335.1"/>
    <property type="molecule type" value="Genomic_DNA"/>
</dbReference>
<reference evidence="7 8" key="1">
    <citation type="submission" date="2018-11" db="EMBL/GenBank/DDBJ databases">
        <authorList>
            <consortium name="Pathogen Informatics"/>
        </authorList>
    </citation>
    <scope>NUCLEOTIDE SEQUENCE [LARGE SCALE GENOMIC DNA]</scope>
</reference>
<dbReference type="GO" id="GO:0005576">
    <property type="term" value="C:extracellular region"/>
    <property type="evidence" value="ECO:0007669"/>
    <property type="project" value="UniProtKB-SubCell"/>
</dbReference>
<evidence type="ECO:0000259" key="6">
    <source>
        <dbReference type="SMART" id="SM00306"/>
    </source>
</evidence>
<evidence type="ECO:0000259" key="5">
    <source>
        <dbReference type="SMART" id="SM00305"/>
    </source>
</evidence>
<evidence type="ECO:0000256" key="2">
    <source>
        <dbReference type="ARBA" id="ARBA00022473"/>
    </source>
</evidence>
<dbReference type="FunFam" id="2.170.16.10:FF:000016">
    <property type="entry name" value="GRounDhog (Hedgehog-like family)"/>
    <property type="match status" value="1"/>
</dbReference>
<dbReference type="InterPro" id="IPR052140">
    <property type="entry name" value="Dev_Signal_Hedgehog-like"/>
</dbReference>
<dbReference type="Gene3D" id="2.170.16.10">
    <property type="entry name" value="Hedgehog/Intein (Hint) domain"/>
    <property type="match status" value="1"/>
</dbReference>
<evidence type="ECO:0008006" key="9">
    <source>
        <dbReference type="Google" id="ProtNLM"/>
    </source>
</evidence>
<name>A0A3P6S166_CYLGO</name>
<dbReference type="GO" id="GO:0016540">
    <property type="term" value="P:protein autoprocessing"/>
    <property type="evidence" value="ECO:0007669"/>
    <property type="project" value="InterPro"/>
</dbReference>
<protein>
    <recommendedName>
        <fullName evidence="9">Hint domain-containing protein</fullName>
    </recommendedName>
</protein>
<comment type="subcellular location">
    <subcellularLocation>
        <location evidence="1">Secreted</location>
        <location evidence="1">Extracellular space</location>
    </subcellularLocation>
</comment>
<accession>A0A3P6S166</accession>
<dbReference type="InterPro" id="IPR001767">
    <property type="entry name" value="Hedgehog_Hint"/>
</dbReference>